<proteinExistence type="predicted"/>
<dbReference type="AlphaFoldDB" id="A0A380TC49"/>
<evidence type="ECO:0000313" key="2">
    <source>
        <dbReference type="EMBL" id="SUS06052.1"/>
    </source>
</evidence>
<accession>A0A380TC49</accession>
<dbReference type="SUPFAM" id="SSF54637">
    <property type="entry name" value="Thioesterase/thiol ester dehydrase-isomerase"/>
    <property type="match status" value="1"/>
</dbReference>
<dbReference type="InterPro" id="IPR029069">
    <property type="entry name" value="HotDog_dom_sf"/>
</dbReference>
<dbReference type="Pfam" id="PF03061">
    <property type="entry name" value="4HBT"/>
    <property type="match status" value="1"/>
</dbReference>
<protein>
    <recommendedName>
        <fullName evidence="1">Thioesterase domain-containing protein</fullName>
    </recommendedName>
</protein>
<feature type="domain" description="Thioesterase" evidence="1">
    <location>
        <begin position="57"/>
        <end position="128"/>
    </location>
</feature>
<dbReference type="CDD" id="cd03443">
    <property type="entry name" value="PaaI_thioesterase"/>
    <property type="match status" value="1"/>
</dbReference>
<organism evidence="2">
    <name type="scientific">metagenome</name>
    <dbReference type="NCBI Taxonomy" id="256318"/>
    <lineage>
        <taxon>unclassified sequences</taxon>
        <taxon>metagenomes</taxon>
    </lineage>
</organism>
<sequence length="148" mass="16012">MLKTIAEFKRAGRVEAINTLIPYAGLVGLEAFTDEGGLVAVLRFRETNIGNPVLRAVHGGVVGALLEHAAILHLLAETDVQVVPKIINLSVDYLRSCRAADTFARGRVIRQGRRVANVRVEAWQDTPERPVAAAHAHFLLIDEGAATS</sequence>
<reference evidence="2" key="1">
    <citation type="submission" date="2018-07" db="EMBL/GenBank/DDBJ databases">
        <authorList>
            <person name="Quirk P.G."/>
            <person name="Krulwich T.A."/>
        </authorList>
    </citation>
    <scope>NUCLEOTIDE SEQUENCE</scope>
</reference>
<dbReference type="EMBL" id="UIDG01000152">
    <property type="protein sequence ID" value="SUS06052.1"/>
    <property type="molecule type" value="Genomic_DNA"/>
</dbReference>
<dbReference type="InterPro" id="IPR006683">
    <property type="entry name" value="Thioestr_dom"/>
</dbReference>
<gene>
    <name evidence="2" type="ORF">DF3PB_2350008</name>
</gene>
<name>A0A380TC49_9ZZZZ</name>
<evidence type="ECO:0000259" key="1">
    <source>
        <dbReference type="Pfam" id="PF03061"/>
    </source>
</evidence>
<dbReference type="Gene3D" id="3.10.129.10">
    <property type="entry name" value="Hotdog Thioesterase"/>
    <property type="match status" value="1"/>
</dbReference>